<feature type="transmembrane region" description="Helical" evidence="2">
    <location>
        <begin position="425"/>
        <end position="453"/>
    </location>
</feature>
<sequence length="549" mass="59598">MAPPCSIIVLLVFVPAFCSQSATTFNCEGNGDRVNWWIQSAPLTDSIEQEREIIVTTTVNNTNFSSVLTVNSIPDNDGLGIGCEVITFNPFDRVISNCNLTIRGVSSVEDLQYDFTSNNSLLITWSRPVYYSDDVSFGSSVSYQVLVTDEEDGDIILDETIANRKIKVVNVTKCDTFNISVTVILAQYTSTDIDSNSGNFSIAEYGTQPLIPSISFELGCPLSKCLVSLMDGSTEVTDIISETDHIIEFKLSPFRHYELTAVVKNLRGKTKATYDASISTFHTRDIIISSPHTDGSVSVQCVFVSGSTADGCHVIFNDTNQEIVESFTITGPGSTIVTVSASGVYDVYVYDIVKGSLYGPAVQDTTLVEIVKVIPSTFSSSSIMSESTASPAQSTVSNTVSPTTTSINVTGTTSSTSKTMNDNNIIVPIVAGTVSGSVLLILIILVVCAVIIVNKRKKMKGVLIRSEFATIQQPQAETNRYQDVHELRNEGPNNTSPLLLTSSRLINEENPYHVTRSKFLPDNHPTIPSHNVEVNISISCDCFDNVVLL</sequence>
<evidence type="ECO:0008006" key="6">
    <source>
        <dbReference type="Google" id="ProtNLM"/>
    </source>
</evidence>
<evidence type="ECO:0000256" key="2">
    <source>
        <dbReference type="SAM" id="Phobius"/>
    </source>
</evidence>
<keyword evidence="2" id="KW-0472">Membrane</keyword>
<feature type="signal peptide" evidence="3">
    <location>
        <begin position="1"/>
        <end position="24"/>
    </location>
</feature>
<protein>
    <recommendedName>
        <fullName evidence="6">Fibronectin type-III domain-containing protein</fullName>
    </recommendedName>
</protein>
<reference evidence="5" key="1">
    <citation type="journal article" date="2010" name="Nature">
        <title>The Amphimedon queenslandica genome and the evolution of animal complexity.</title>
        <authorList>
            <person name="Srivastava M."/>
            <person name="Simakov O."/>
            <person name="Chapman J."/>
            <person name="Fahey B."/>
            <person name="Gauthier M.E."/>
            <person name="Mitros T."/>
            <person name="Richards G.S."/>
            <person name="Conaco C."/>
            <person name="Dacre M."/>
            <person name="Hellsten U."/>
            <person name="Larroux C."/>
            <person name="Putnam N.H."/>
            <person name="Stanke M."/>
            <person name="Adamska M."/>
            <person name="Darling A."/>
            <person name="Degnan S.M."/>
            <person name="Oakley T.H."/>
            <person name="Plachetzki D.C."/>
            <person name="Zhai Y."/>
            <person name="Adamski M."/>
            <person name="Calcino A."/>
            <person name="Cummins S.F."/>
            <person name="Goodstein D.M."/>
            <person name="Harris C."/>
            <person name="Jackson D.J."/>
            <person name="Leys S.P."/>
            <person name="Shu S."/>
            <person name="Woodcroft B.J."/>
            <person name="Vervoort M."/>
            <person name="Kosik K.S."/>
            <person name="Manning G."/>
            <person name="Degnan B.M."/>
            <person name="Rokhsar D.S."/>
        </authorList>
    </citation>
    <scope>NUCLEOTIDE SEQUENCE [LARGE SCALE GENOMIC DNA]</scope>
</reference>
<dbReference type="Proteomes" id="UP000007879">
    <property type="component" value="Unassembled WGS sequence"/>
</dbReference>
<evidence type="ECO:0000313" key="5">
    <source>
        <dbReference type="Proteomes" id="UP000007879"/>
    </source>
</evidence>
<evidence type="ECO:0000256" key="3">
    <source>
        <dbReference type="SAM" id="SignalP"/>
    </source>
</evidence>
<reference evidence="4" key="2">
    <citation type="submission" date="2024-06" db="UniProtKB">
        <authorList>
            <consortium name="EnsemblMetazoa"/>
        </authorList>
    </citation>
    <scope>IDENTIFICATION</scope>
</reference>
<keyword evidence="2" id="KW-1133">Transmembrane helix</keyword>
<evidence type="ECO:0000256" key="1">
    <source>
        <dbReference type="SAM" id="MobiDB-lite"/>
    </source>
</evidence>
<keyword evidence="3" id="KW-0732">Signal</keyword>
<feature type="chain" id="PRO_5042873436" description="Fibronectin type-III domain-containing protein" evidence="3">
    <location>
        <begin position="25"/>
        <end position="549"/>
    </location>
</feature>
<keyword evidence="2" id="KW-0812">Transmembrane</keyword>
<dbReference type="EnsemblMetazoa" id="XM_020006210.1">
    <property type="protein sequence ID" value="XP_019861769.1"/>
    <property type="gene ID" value="LOC109590289"/>
</dbReference>
<dbReference type="AlphaFoldDB" id="A0AAN0JXW7"/>
<feature type="region of interest" description="Disordered" evidence="1">
    <location>
        <begin position="389"/>
        <end position="416"/>
    </location>
</feature>
<evidence type="ECO:0000313" key="4">
    <source>
        <dbReference type="EnsemblMetazoa" id="XP_019861769.1"/>
    </source>
</evidence>
<name>A0AAN0JXW7_AMPQE</name>
<keyword evidence="5" id="KW-1185">Reference proteome</keyword>
<organism evidence="4 5">
    <name type="scientific">Amphimedon queenslandica</name>
    <name type="common">Sponge</name>
    <dbReference type="NCBI Taxonomy" id="400682"/>
    <lineage>
        <taxon>Eukaryota</taxon>
        <taxon>Metazoa</taxon>
        <taxon>Porifera</taxon>
        <taxon>Demospongiae</taxon>
        <taxon>Heteroscleromorpha</taxon>
        <taxon>Haplosclerida</taxon>
        <taxon>Niphatidae</taxon>
        <taxon>Amphimedon</taxon>
    </lineage>
</organism>
<dbReference type="GeneID" id="109590289"/>
<dbReference type="KEGG" id="aqu:109590289"/>
<dbReference type="RefSeq" id="XP_019861769.1">
    <property type="nucleotide sequence ID" value="XM_020006210.1"/>
</dbReference>
<accession>A0AAN0JXW7</accession>
<proteinExistence type="predicted"/>